<name>A0A3P2AEU3_9BACE</name>
<dbReference type="SUPFAM" id="SSF52833">
    <property type="entry name" value="Thioredoxin-like"/>
    <property type="match status" value="1"/>
</dbReference>
<dbReference type="GO" id="GO:0016020">
    <property type="term" value="C:membrane"/>
    <property type="evidence" value="ECO:0007669"/>
    <property type="project" value="UniProtKB-SubCell"/>
</dbReference>
<evidence type="ECO:0000256" key="3">
    <source>
        <dbReference type="ARBA" id="ARBA00022692"/>
    </source>
</evidence>
<dbReference type="InterPro" id="IPR036249">
    <property type="entry name" value="Thioredoxin-like_sf"/>
</dbReference>
<sequence>MNAHQRIIKDNARTILKIITKHYGVKYSAALYQMQKEHPDFPSFLSLQYFLQRIGKDSFAMHTHYEELINIPVPFIVHVVTNVDLFLFVTKATTEAIQIMDEQGKTENMTKKDFENIWDGNILIIDTLPGKIKISLKNKLDTFVNLIKYPFLIFCLAALFIYSLILKQQANILFYLFLLAILVGFTTSILLFVNQMDKHNIYVKQLCSTNKGKKNIDCSSILDFKDAYFMGLVSWSDIGFIYFTFLLAVLLILPFDISRTVINILSIFSIGYVFYSLFYQKIIAKKWCTLCLSVQIVFIFLFILSICTLKKHEVYELFATKIIAEIMIIFFVIMSAYIVINSLVRNQKEYSTLKRKFDNLRYDENITRYLFQQEISCTNIDKVNKLSMGKSDAETKLTLIFNPICTSCIKELQILIPIIQRKSNTKLDVVFLLDREKHPESLVIATYLLSDYQKSSEKFITTLQYYVDNYPISKNKIMHNMELLQGNSPNESFIKAQEQWCIAQKIYSTPSLFMNGNKLPNYYNIKDIDYLCN</sequence>
<evidence type="ECO:0000256" key="10">
    <source>
        <dbReference type="SAM" id="Phobius"/>
    </source>
</evidence>
<keyword evidence="8" id="KW-1015">Disulfide bond</keyword>
<proteinExistence type="inferred from homology"/>
<accession>A0A3P2AEU3</accession>
<dbReference type="Pfam" id="PF03412">
    <property type="entry name" value="Peptidase_C39"/>
    <property type="match status" value="1"/>
</dbReference>
<feature type="domain" description="Peptidase C39" evidence="11">
    <location>
        <begin position="5"/>
        <end position="125"/>
    </location>
</feature>
<dbReference type="EMBL" id="RQYF01000014">
    <property type="protein sequence ID" value="RRD92143.1"/>
    <property type="molecule type" value="Genomic_DNA"/>
</dbReference>
<dbReference type="PROSITE" id="PS50990">
    <property type="entry name" value="PEPTIDASE_C39"/>
    <property type="match status" value="1"/>
</dbReference>
<evidence type="ECO:0000313" key="12">
    <source>
        <dbReference type="EMBL" id="RRD92143.1"/>
    </source>
</evidence>
<evidence type="ECO:0000256" key="4">
    <source>
        <dbReference type="ARBA" id="ARBA00022719"/>
    </source>
</evidence>
<feature type="transmembrane region" description="Helical" evidence="10">
    <location>
        <begin position="146"/>
        <end position="166"/>
    </location>
</feature>
<dbReference type="AlphaFoldDB" id="A0A3P2AEU3"/>
<dbReference type="Pfam" id="PF07884">
    <property type="entry name" value="VKOR"/>
    <property type="match status" value="1"/>
</dbReference>
<protein>
    <submittedName>
        <fullName evidence="12">Vitamin K epoxide reductase</fullName>
    </submittedName>
</protein>
<dbReference type="GO" id="GO:0006508">
    <property type="term" value="P:proteolysis"/>
    <property type="evidence" value="ECO:0007669"/>
    <property type="project" value="InterPro"/>
</dbReference>
<evidence type="ECO:0000256" key="6">
    <source>
        <dbReference type="ARBA" id="ARBA00023002"/>
    </source>
</evidence>
<dbReference type="GO" id="GO:0005524">
    <property type="term" value="F:ATP binding"/>
    <property type="evidence" value="ECO:0007669"/>
    <property type="project" value="InterPro"/>
</dbReference>
<dbReference type="CDD" id="cd12921">
    <property type="entry name" value="VKOR_4"/>
    <property type="match status" value="1"/>
</dbReference>
<keyword evidence="9" id="KW-0676">Redox-active center</keyword>
<dbReference type="GO" id="GO:0008233">
    <property type="term" value="F:peptidase activity"/>
    <property type="evidence" value="ECO:0007669"/>
    <property type="project" value="InterPro"/>
</dbReference>
<comment type="similarity">
    <text evidence="2">Belongs to the VKOR family.</text>
</comment>
<gene>
    <name evidence="12" type="ORF">EII33_05045</name>
</gene>
<dbReference type="RefSeq" id="WP_125238784.1">
    <property type="nucleotide sequence ID" value="NZ_RQYF01000014.1"/>
</dbReference>
<keyword evidence="6" id="KW-0560">Oxidoreductase</keyword>
<evidence type="ECO:0000256" key="5">
    <source>
        <dbReference type="ARBA" id="ARBA00022989"/>
    </source>
</evidence>
<dbReference type="GO" id="GO:0016491">
    <property type="term" value="F:oxidoreductase activity"/>
    <property type="evidence" value="ECO:0007669"/>
    <property type="project" value="UniProtKB-KW"/>
</dbReference>
<evidence type="ECO:0000256" key="8">
    <source>
        <dbReference type="ARBA" id="ARBA00023157"/>
    </source>
</evidence>
<organism evidence="12 13">
    <name type="scientific">Prevotella heparinolytica</name>
    <dbReference type="NCBI Taxonomy" id="28113"/>
    <lineage>
        <taxon>Bacteria</taxon>
        <taxon>Pseudomonadati</taxon>
        <taxon>Bacteroidota</taxon>
        <taxon>Bacteroidia</taxon>
        <taxon>Bacteroidales</taxon>
        <taxon>Bacteroidaceae</taxon>
        <taxon>Bacteroides</taxon>
    </lineage>
</organism>
<keyword evidence="5 10" id="KW-1133">Transmembrane helix</keyword>
<dbReference type="InterPro" id="IPR038354">
    <property type="entry name" value="VKOR_sf"/>
</dbReference>
<keyword evidence="13" id="KW-1185">Reference proteome</keyword>
<dbReference type="Gene3D" id="1.20.1440.130">
    <property type="entry name" value="VKOR domain"/>
    <property type="match status" value="1"/>
</dbReference>
<feature type="transmembrane region" description="Helical" evidence="10">
    <location>
        <begin position="172"/>
        <end position="193"/>
    </location>
</feature>
<dbReference type="Proteomes" id="UP000279562">
    <property type="component" value="Unassembled WGS sequence"/>
</dbReference>
<evidence type="ECO:0000256" key="9">
    <source>
        <dbReference type="ARBA" id="ARBA00023284"/>
    </source>
</evidence>
<feature type="transmembrane region" description="Helical" evidence="10">
    <location>
        <begin position="287"/>
        <end position="306"/>
    </location>
</feature>
<dbReference type="InterPro" id="IPR012932">
    <property type="entry name" value="VKOR"/>
</dbReference>
<dbReference type="Gene3D" id="3.90.70.10">
    <property type="entry name" value="Cysteine proteinases"/>
    <property type="match status" value="1"/>
</dbReference>
<dbReference type="InterPro" id="IPR005074">
    <property type="entry name" value="Peptidase_C39"/>
</dbReference>
<keyword evidence="7 10" id="KW-0472">Membrane</keyword>
<reference evidence="12 13" key="1">
    <citation type="submission" date="2018-11" db="EMBL/GenBank/DDBJ databases">
        <title>Genomes From Bacteria Associated with the Canine Oral Cavity: a Test Case for Automated Genome-Based Taxonomic Assignment.</title>
        <authorList>
            <person name="Coil D.A."/>
            <person name="Jospin G."/>
            <person name="Darling A.E."/>
            <person name="Wallis C."/>
            <person name="Davis I.J."/>
            <person name="Harris S."/>
            <person name="Eisen J.A."/>
            <person name="Holcombe L.J."/>
            <person name="O'Flynn C."/>
        </authorList>
    </citation>
    <scope>NUCLEOTIDE SEQUENCE [LARGE SCALE GENOMIC DNA]</scope>
    <source>
        <strain evidence="12 13">OH1047_COT-310</strain>
    </source>
</reference>
<evidence type="ECO:0000259" key="11">
    <source>
        <dbReference type="PROSITE" id="PS50990"/>
    </source>
</evidence>
<evidence type="ECO:0000313" key="13">
    <source>
        <dbReference type="Proteomes" id="UP000279562"/>
    </source>
</evidence>
<dbReference type="GO" id="GO:0048038">
    <property type="term" value="F:quinone binding"/>
    <property type="evidence" value="ECO:0007669"/>
    <property type="project" value="UniProtKB-KW"/>
</dbReference>
<comment type="subcellular location">
    <subcellularLocation>
        <location evidence="1">Membrane</location>
        <topology evidence="1">Multi-pass membrane protein</topology>
    </subcellularLocation>
</comment>
<keyword evidence="3 10" id="KW-0812">Transmembrane</keyword>
<evidence type="ECO:0000256" key="7">
    <source>
        <dbReference type="ARBA" id="ARBA00023136"/>
    </source>
</evidence>
<comment type="caution">
    <text evidence="12">The sequence shown here is derived from an EMBL/GenBank/DDBJ whole genome shotgun (WGS) entry which is preliminary data.</text>
</comment>
<evidence type="ECO:0000256" key="1">
    <source>
        <dbReference type="ARBA" id="ARBA00004141"/>
    </source>
</evidence>
<feature type="transmembrane region" description="Helical" evidence="10">
    <location>
        <begin position="261"/>
        <end position="280"/>
    </location>
</feature>
<keyword evidence="4" id="KW-0874">Quinone</keyword>
<evidence type="ECO:0000256" key="2">
    <source>
        <dbReference type="ARBA" id="ARBA00006214"/>
    </source>
</evidence>
<feature type="transmembrane region" description="Helical" evidence="10">
    <location>
        <begin position="318"/>
        <end position="340"/>
    </location>
</feature>
<feature type="transmembrane region" description="Helical" evidence="10">
    <location>
        <begin position="232"/>
        <end position="255"/>
    </location>
</feature>